<dbReference type="EC" id="2.3.2.27" evidence="3"/>
<comment type="caution">
    <text evidence="12">The sequence shown here is derived from an EMBL/GenBank/DDBJ whole genome shotgun (WGS) entry which is preliminary data.</text>
</comment>
<keyword evidence="9" id="KW-0862">Zinc</keyword>
<dbReference type="Pfam" id="PF06701">
    <property type="entry name" value="MIB_HERC2"/>
    <property type="match status" value="1"/>
</dbReference>
<dbReference type="OrthoDB" id="2122982at2759"/>
<evidence type="ECO:0000256" key="8">
    <source>
        <dbReference type="ARBA" id="ARBA00022786"/>
    </source>
</evidence>
<dbReference type="PROSITE" id="PS50088">
    <property type="entry name" value="ANK_REPEAT"/>
    <property type="match status" value="1"/>
</dbReference>
<evidence type="ECO:0000256" key="4">
    <source>
        <dbReference type="ARBA" id="ARBA00022679"/>
    </source>
</evidence>
<dbReference type="GO" id="GO:0061630">
    <property type="term" value="F:ubiquitin protein ligase activity"/>
    <property type="evidence" value="ECO:0007669"/>
    <property type="project" value="UniProtKB-EC"/>
</dbReference>
<accession>A0A4C1WZF8</accession>
<dbReference type="UniPathway" id="UPA00143"/>
<keyword evidence="5" id="KW-0479">Metal-binding</keyword>
<gene>
    <name evidence="12" type="primary">MIB2</name>
    <name evidence="12" type="ORF">EVAR_42640_1</name>
</gene>
<keyword evidence="10" id="KW-0040">ANK repeat</keyword>
<comment type="pathway">
    <text evidence="2">Protein modification; protein ubiquitination.</text>
</comment>
<dbReference type="Proteomes" id="UP000299102">
    <property type="component" value="Unassembled WGS sequence"/>
</dbReference>
<evidence type="ECO:0000256" key="2">
    <source>
        <dbReference type="ARBA" id="ARBA00004906"/>
    </source>
</evidence>
<reference evidence="12 13" key="1">
    <citation type="journal article" date="2019" name="Commun. Biol.">
        <title>The bagworm genome reveals a unique fibroin gene that provides high tensile strength.</title>
        <authorList>
            <person name="Kono N."/>
            <person name="Nakamura H."/>
            <person name="Ohtoshi R."/>
            <person name="Tomita M."/>
            <person name="Numata K."/>
            <person name="Arakawa K."/>
        </authorList>
    </citation>
    <scope>NUCLEOTIDE SEQUENCE [LARGE SCALE GENOMIC DNA]</scope>
</reference>
<dbReference type="GO" id="GO:0008270">
    <property type="term" value="F:zinc ion binding"/>
    <property type="evidence" value="ECO:0007669"/>
    <property type="project" value="UniProtKB-KW"/>
</dbReference>
<evidence type="ECO:0000256" key="7">
    <source>
        <dbReference type="ARBA" id="ARBA00022771"/>
    </source>
</evidence>
<evidence type="ECO:0000313" key="12">
    <source>
        <dbReference type="EMBL" id="GBP55464.1"/>
    </source>
</evidence>
<evidence type="ECO:0000259" key="11">
    <source>
        <dbReference type="PROSITE" id="PS51416"/>
    </source>
</evidence>
<keyword evidence="6" id="KW-0677">Repeat</keyword>
<name>A0A4C1WZF8_EUMVA</name>
<dbReference type="GO" id="GO:0016567">
    <property type="term" value="P:protein ubiquitination"/>
    <property type="evidence" value="ECO:0007669"/>
    <property type="project" value="UniProtKB-UniPathway"/>
</dbReference>
<keyword evidence="7" id="KW-0863">Zinc-finger</keyword>
<keyword evidence="4" id="KW-0808">Transferase</keyword>
<dbReference type="InterPro" id="IPR040847">
    <property type="entry name" value="SH3_15"/>
</dbReference>
<dbReference type="PROSITE" id="PS51416">
    <property type="entry name" value="MIB_HERC2"/>
    <property type="match status" value="1"/>
</dbReference>
<comment type="catalytic activity">
    <reaction evidence="1">
        <text>S-ubiquitinyl-[E2 ubiquitin-conjugating enzyme]-L-cysteine + [acceptor protein]-L-lysine = [E2 ubiquitin-conjugating enzyme]-L-cysteine + N(6)-ubiquitinyl-[acceptor protein]-L-lysine.</text>
        <dbReference type="EC" id="2.3.2.27"/>
    </reaction>
</comment>
<dbReference type="InterPro" id="IPR010606">
    <property type="entry name" value="Mib_Herc2"/>
</dbReference>
<dbReference type="PROSITE" id="PS50297">
    <property type="entry name" value="ANK_REP_REGION"/>
    <property type="match status" value="1"/>
</dbReference>
<feature type="repeat" description="ANK" evidence="10">
    <location>
        <begin position="412"/>
        <end position="444"/>
    </location>
</feature>
<evidence type="ECO:0000256" key="10">
    <source>
        <dbReference type="PROSITE-ProRule" id="PRU00023"/>
    </source>
</evidence>
<dbReference type="PANTHER" id="PTHR24202">
    <property type="entry name" value="E3 UBIQUITIN-PROTEIN LIGASE MIB2"/>
    <property type="match status" value="1"/>
</dbReference>
<dbReference type="InterPro" id="IPR036770">
    <property type="entry name" value="Ankyrin_rpt-contain_sf"/>
</dbReference>
<dbReference type="SUPFAM" id="SSF48403">
    <property type="entry name" value="Ankyrin repeat"/>
    <property type="match status" value="1"/>
</dbReference>
<keyword evidence="8" id="KW-0833">Ubl conjugation pathway</keyword>
<evidence type="ECO:0000256" key="1">
    <source>
        <dbReference type="ARBA" id="ARBA00000900"/>
    </source>
</evidence>
<evidence type="ECO:0000313" key="13">
    <source>
        <dbReference type="Proteomes" id="UP000299102"/>
    </source>
</evidence>
<dbReference type="Pfam" id="PF12796">
    <property type="entry name" value="Ank_2"/>
    <property type="match status" value="1"/>
</dbReference>
<dbReference type="EMBL" id="BGZK01000669">
    <property type="protein sequence ID" value="GBP55464.1"/>
    <property type="molecule type" value="Genomic_DNA"/>
</dbReference>
<dbReference type="Pfam" id="PF18346">
    <property type="entry name" value="SH3_15"/>
    <property type="match status" value="2"/>
</dbReference>
<evidence type="ECO:0000256" key="3">
    <source>
        <dbReference type="ARBA" id="ARBA00012483"/>
    </source>
</evidence>
<evidence type="ECO:0000256" key="9">
    <source>
        <dbReference type="ARBA" id="ARBA00022833"/>
    </source>
</evidence>
<organism evidence="12 13">
    <name type="scientific">Eumeta variegata</name>
    <name type="common">Bagworm moth</name>
    <name type="synonym">Eumeta japonica</name>
    <dbReference type="NCBI Taxonomy" id="151549"/>
    <lineage>
        <taxon>Eukaryota</taxon>
        <taxon>Metazoa</taxon>
        <taxon>Ecdysozoa</taxon>
        <taxon>Arthropoda</taxon>
        <taxon>Hexapoda</taxon>
        <taxon>Insecta</taxon>
        <taxon>Pterygota</taxon>
        <taxon>Neoptera</taxon>
        <taxon>Endopterygota</taxon>
        <taxon>Lepidoptera</taxon>
        <taxon>Glossata</taxon>
        <taxon>Ditrysia</taxon>
        <taxon>Tineoidea</taxon>
        <taxon>Psychidae</taxon>
        <taxon>Oiketicinae</taxon>
        <taxon>Eumeta</taxon>
    </lineage>
</organism>
<dbReference type="InterPro" id="IPR037252">
    <property type="entry name" value="Mib_Herc2_sf"/>
</dbReference>
<protein>
    <recommendedName>
        <fullName evidence="3">RING-type E3 ubiquitin transferase</fullName>
        <ecNumber evidence="3">2.3.2.27</ecNumber>
    </recommendedName>
</protein>
<sequence length="511" mass="57494">MELEGGHRNSVIKRRNPIEFGLVEVILLWCVWMRVNLSCAHKRHDEMVVLGVWVQYVKSVCPGQKGLLTRRLSYTTATGPGIYLTQRSAESKLCVKGIFSGAIVKRGHNWKWDNQDGGAGKTGTVTEICNWGTESQRSVACVTWHNGYKNDYRVGHKGIMDLEYVTPAIGGYYYINHLPILGKKEETTLPAHDIRQHDNSTSMKFYPGERVKVVLNAEILKSVQQGHGGWNPRMAEYIGKVGFVHRITDRGDVRVQYEDCSNRWTFHPGTLERLGGTRVGDLVRVLSDLETVRGLQTQYAEWLPTMEQILGKMGKVINVFQNGNLRVQISEYEHQSVWTLYPQCVKRIEDTNASTIQSTAHSIEQSQSQTEQTLTKDQPELRLLMIKVAQGNLEYVKEIQESNPSLLDMPYGGKTALQVAAYRGHTNVVSVLLAGGAAASARDLDGDTALHDAAFGNQPENLKLEGLKRDARTKKRRIRNAAPIKWEYVVGEYVQAKEVYKRVVSEAQIIS</sequence>
<evidence type="ECO:0000256" key="6">
    <source>
        <dbReference type="ARBA" id="ARBA00022737"/>
    </source>
</evidence>
<keyword evidence="13" id="KW-1185">Reference proteome</keyword>
<evidence type="ECO:0000256" key="5">
    <source>
        <dbReference type="ARBA" id="ARBA00022723"/>
    </source>
</evidence>
<dbReference type="GO" id="GO:0005737">
    <property type="term" value="C:cytoplasm"/>
    <property type="evidence" value="ECO:0007669"/>
    <property type="project" value="TreeGrafter"/>
</dbReference>
<dbReference type="SUPFAM" id="SSF159034">
    <property type="entry name" value="Mib/herc2 domain-like"/>
    <property type="match status" value="1"/>
</dbReference>
<dbReference type="Gene3D" id="2.30.30.40">
    <property type="entry name" value="SH3 Domains"/>
    <property type="match status" value="1"/>
</dbReference>
<feature type="domain" description="MIB/HERC2" evidence="11">
    <location>
        <begin position="90"/>
        <end position="168"/>
    </location>
</feature>
<dbReference type="AlphaFoldDB" id="A0A4C1WZF8"/>
<dbReference type="STRING" id="151549.A0A4C1WZF8"/>
<dbReference type="Gene3D" id="1.25.40.20">
    <property type="entry name" value="Ankyrin repeat-containing domain"/>
    <property type="match status" value="1"/>
</dbReference>
<proteinExistence type="predicted"/>
<dbReference type="InterPro" id="IPR002110">
    <property type="entry name" value="Ankyrin_rpt"/>
</dbReference>
<dbReference type="PANTHER" id="PTHR24202:SF4">
    <property type="entry name" value="E3 UBIQUITIN-PROTEIN LIGASE MIB2-RELATED"/>
    <property type="match status" value="1"/>
</dbReference>